<dbReference type="Proteomes" id="UP000199517">
    <property type="component" value="Unassembled WGS sequence"/>
</dbReference>
<organism evidence="3 4">
    <name type="scientific">Paracidovorax konjaci</name>
    <dbReference type="NCBI Taxonomy" id="32040"/>
    <lineage>
        <taxon>Bacteria</taxon>
        <taxon>Pseudomonadati</taxon>
        <taxon>Pseudomonadota</taxon>
        <taxon>Betaproteobacteria</taxon>
        <taxon>Burkholderiales</taxon>
        <taxon>Comamonadaceae</taxon>
        <taxon>Paracidovorax</taxon>
    </lineage>
</organism>
<keyword evidence="3" id="KW-0808">Transferase</keyword>
<sequence>MPSRPLPPLRALARALNDGTTTSERLVEEALERIAGHRAAGGTAYIGEVDAQSARLAARASDLARAAGPVPSVIAGLPVSIKDLFDVQGQVTGAGSAVFADNAPATDDAPAVARLRAAGGILLGRTNMSEFAFSGLGLNPHHGTPAHPQDPSRITGGSSSGAAATVALGLAAAALGTDTGGSVRIPAAFCGLTGFKPTARRVPLTGAYPLSRSLDSVGPLARSVDCCAILDAVLSGERLDTRPAPLAGLRLGVTDDFVMEGLEPEVAAAFDAALQRLSAAGARIERVAFAELATLPQVNAAGGLIAAEAWQVHRHRLADDGTARRYDARVAQRTRRGEAISAADYIDVQDARARLQATARDRLGHLDAWLMPTVAIRAPQRAALEPDDATFFATNALVLRNTSVINFLDGCALSLPCTGPGELPVGLSVSGLHGADARVLQVGRAVEACIRAPYPQQ</sequence>
<dbReference type="PANTHER" id="PTHR11895:SF176">
    <property type="entry name" value="AMIDASE AMID-RELATED"/>
    <property type="match status" value="1"/>
</dbReference>
<evidence type="ECO:0000256" key="1">
    <source>
        <dbReference type="SAM" id="MobiDB-lite"/>
    </source>
</evidence>
<dbReference type="PROSITE" id="PS00571">
    <property type="entry name" value="AMIDASES"/>
    <property type="match status" value="1"/>
</dbReference>
<dbReference type="STRING" id="32040.SAMN04489710_107107"/>
<evidence type="ECO:0000259" key="2">
    <source>
        <dbReference type="Pfam" id="PF01425"/>
    </source>
</evidence>
<accession>A0A1I1VU26</accession>
<reference evidence="4" key="1">
    <citation type="submission" date="2016-10" db="EMBL/GenBank/DDBJ databases">
        <authorList>
            <person name="Varghese N."/>
            <person name="Submissions S."/>
        </authorList>
    </citation>
    <scope>NUCLEOTIDE SEQUENCE [LARGE SCALE GENOMIC DNA]</scope>
    <source>
        <strain evidence="4">DSM 7481</strain>
    </source>
</reference>
<feature type="region of interest" description="Disordered" evidence="1">
    <location>
        <begin position="139"/>
        <end position="158"/>
    </location>
</feature>
<dbReference type="NCBIfam" id="NF005460">
    <property type="entry name" value="PRK07056.1"/>
    <property type="match status" value="1"/>
</dbReference>
<protein>
    <submittedName>
        <fullName evidence="3">Aspartyl-tRNA(Asn)/glutamyl-tRNA(Gln) amidotransferase subunit A</fullName>
    </submittedName>
</protein>
<dbReference type="PANTHER" id="PTHR11895">
    <property type="entry name" value="TRANSAMIDASE"/>
    <property type="match status" value="1"/>
</dbReference>
<dbReference type="InterPro" id="IPR023631">
    <property type="entry name" value="Amidase_dom"/>
</dbReference>
<evidence type="ECO:0000313" key="3">
    <source>
        <dbReference type="EMBL" id="SFD85558.1"/>
    </source>
</evidence>
<gene>
    <name evidence="3" type="ORF">SAMN04489710_107107</name>
</gene>
<dbReference type="InterPro" id="IPR000120">
    <property type="entry name" value="Amidase"/>
</dbReference>
<name>A0A1I1VU26_9BURK</name>
<proteinExistence type="predicted"/>
<dbReference type="EMBL" id="FOMQ01000007">
    <property type="protein sequence ID" value="SFD85558.1"/>
    <property type="molecule type" value="Genomic_DNA"/>
</dbReference>
<dbReference type="RefSeq" id="WP_092952733.1">
    <property type="nucleotide sequence ID" value="NZ_FOMQ01000007.1"/>
</dbReference>
<feature type="domain" description="Amidase" evidence="2">
    <location>
        <begin position="26"/>
        <end position="440"/>
    </location>
</feature>
<dbReference type="OrthoDB" id="112488at2"/>
<dbReference type="Gene3D" id="3.90.1300.10">
    <property type="entry name" value="Amidase signature (AS) domain"/>
    <property type="match status" value="1"/>
</dbReference>
<dbReference type="InterPro" id="IPR020556">
    <property type="entry name" value="Amidase_CS"/>
</dbReference>
<dbReference type="SUPFAM" id="SSF75304">
    <property type="entry name" value="Amidase signature (AS) enzymes"/>
    <property type="match status" value="1"/>
</dbReference>
<keyword evidence="4" id="KW-1185">Reference proteome</keyword>
<dbReference type="GO" id="GO:0016740">
    <property type="term" value="F:transferase activity"/>
    <property type="evidence" value="ECO:0007669"/>
    <property type="project" value="UniProtKB-KW"/>
</dbReference>
<dbReference type="AlphaFoldDB" id="A0A1I1VU26"/>
<evidence type="ECO:0000313" key="4">
    <source>
        <dbReference type="Proteomes" id="UP000199517"/>
    </source>
</evidence>
<dbReference type="InterPro" id="IPR036928">
    <property type="entry name" value="AS_sf"/>
</dbReference>
<dbReference type="Pfam" id="PF01425">
    <property type="entry name" value="Amidase"/>
    <property type="match status" value="1"/>
</dbReference>